<keyword evidence="1" id="KW-0812">Transmembrane</keyword>
<organism evidence="2 3">
    <name type="scientific">Metschnikowia aff. pulcherrima</name>
    <dbReference type="NCBI Taxonomy" id="2163413"/>
    <lineage>
        <taxon>Eukaryota</taxon>
        <taxon>Fungi</taxon>
        <taxon>Dikarya</taxon>
        <taxon>Ascomycota</taxon>
        <taxon>Saccharomycotina</taxon>
        <taxon>Pichiomycetes</taxon>
        <taxon>Metschnikowiaceae</taxon>
        <taxon>Metschnikowia</taxon>
    </lineage>
</organism>
<reference evidence="3" key="1">
    <citation type="submission" date="2019-03" db="EMBL/GenBank/DDBJ databases">
        <title>Snf2 controls pulcherriminic acid biosynthesis and connects pigmentation and antifungal activity of the yeast Metschnikowia pulcherrima.</title>
        <authorList>
            <person name="Gore-Lloyd D."/>
            <person name="Sumann I."/>
            <person name="Brachmann A.O."/>
            <person name="Schneeberger K."/>
            <person name="Ortiz-Merino R.A."/>
            <person name="Moreno-Beltran M."/>
            <person name="Schlaefli M."/>
            <person name="Kirner P."/>
            <person name="Santos Kron A."/>
            <person name="Wolfe K.H."/>
            <person name="Piel J."/>
            <person name="Ahrens C.H."/>
            <person name="Henk D."/>
            <person name="Freimoser F.M."/>
        </authorList>
    </citation>
    <scope>NUCLEOTIDE SEQUENCE [LARGE SCALE GENOMIC DNA]</scope>
    <source>
        <strain evidence="3">APC 1.2</strain>
    </source>
</reference>
<evidence type="ECO:0000313" key="3">
    <source>
        <dbReference type="Proteomes" id="UP000292447"/>
    </source>
</evidence>
<dbReference type="GO" id="GO:0031942">
    <property type="term" value="C:i-AAA complex"/>
    <property type="evidence" value="ECO:0007669"/>
    <property type="project" value="TreeGrafter"/>
</dbReference>
<dbReference type="AlphaFoldDB" id="A0A4P6XUU0"/>
<dbReference type="STRING" id="2163413.A0A4P6XUU0"/>
<dbReference type="EMBL" id="CP034460">
    <property type="protein sequence ID" value="QBM90276.1"/>
    <property type="molecule type" value="Genomic_DNA"/>
</dbReference>
<dbReference type="GO" id="GO:0006515">
    <property type="term" value="P:protein quality control for misfolded or incompletely synthesized proteins"/>
    <property type="evidence" value="ECO:0007669"/>
    <property type="project" value="TreeGrafter"/>
</dbReference>
<evidence type="ECO:0000313" key="2">
    <source>
        <dbReference type="EMBL" id="QBM90276.1"/>
    </source>
</evidence>
<sequence>MFRAVLKTRRPGLKPRARPGRPVFSRAYNYSHFPNYEAPPSKFKRFINFNLYLASLTAFAYYMWWPKHTFPPSVAKILRKGLWAESDKGEKDYQLALKHYLEALEECRELRMDRLSDEYTGIQLKVGEMYERLGMLDDAAFVYNEIATLYLSVLKAAPDSVQGARVTGIDHRGHLIQKDLRIALKLVELNRENPLLSKAILITHLLIAQEEANRKMGMGSHDVSLLAPGDLLNLTANKDNLENLKQLNDPRAEQELANALKNNNAEEVIVLKTNPEAWEPFAEEFFSAMDILAAICISVGDIKAASSIRVSMTSKMLVAGVSPDKLLLSQCNTALLLYFQAEQLQAEEQALRKKFAAAAGVDHAKVKALHDPLQPILVLDGDAAQIKQKITESVLEDDKRAYEEIIANKEKLLDMVVATYESVISGSKTLPQEIVKENATIGETVALATYGLGVVNLHLSQYEKAERLLREARVRSKSCGYDALIAEIERELQKLFNEKNAVKNKDDGIEMDIHLTK</sequence>
<feature type="transmembrane region" description="Helical" evidence="1">
    <location>
        <begin position="46"/>
        <end position="65"/>
    </location>
</feature>
<proteinExistence type="predicted"/>
<dbReference type="InterPro" id="IPR011990">
    <property type="entry name" value="TPR-like_helical_dom_sf"/>
</dbReference>
<accession>A0A4P6XUU0</accession>
<evidence type="ECO:0000256" key="1">
    <source>
        <dbReference type="SAM" id="Phobius"/>
    </source>
</evidence>
<dbReference type="GO" id="GO:0051787">
    <property type="term" value="F:misfolded protein binding"/>
    <property type="evidence" value="ECO:0007669"/>
    <property type="project" value="TreeGrafter"/>
</dbReference>
<dbReference type="PANTHER" id="PTHR28142:SF1">
    <property type="entry name" value="MITOCHONDRIAL INNER MEMBRANE I-AAA PROTEASE SUPERCOMPLEX SUBUNIT MGR3-RELATED"/>
    <property type="match status" value="1"/>
</dbReference>
<evidence type="ECO:0008006" key="4">
    <source>
        <dbReference type="Google" id="ProtNLM"/>
    </source>
</evidence>
<keyword evidence="1" id="KW-0472">Membrane</keyword>
<dbReference type="PANTHER" id="PTHR28142">
    <property type="entry name" value="MITOCHONDRIAL INNER MEMBRANE I-AAA PROTEASE SUPERCOMPLEX SUBUNIT MGR3-RELATED"/>
    <property type="match status" value="1"/>
</dbReference>
<dbReference type="Proteomes" id="UP000292447">
    <property type="component" value="Chromosome V"/>
</dbReference>
<dbReference type="CDD" id="cd24145">
    <property type="entry name" value="Mgr3-like"/>
    <property type="match status" value="1"/>
</dbReference>
<dbReference type="InterPro" id="IPR040201">
    <property type="entry name" value="Mrg3-like"/>
</dbReference>
<protein>
    <recommendedName>
        <fullName evidence="4">Tetratricopeptide repeat-containing protein</fullName>
    </recommendedName>
</protein>
<gene>
    <name evidence="2" type="ORF">METSCH_E05210</name>
</gene>
<keyword evidence="3" id="KW-1185">Reference proteome</keyword>
<keyword evidence="1" id="KW-1133">Transmembrane helix</keyword>
<dbReference type="SUPFAM" id="SSF48452">
    <property type="entry name" value="TPR-like"/>
    <property type="match status" value="1"/>
</dbReference>
<name>A0A4P6XUU0_9ASCO</name>